<protein>
    <submittedName>
        <fullName evidence="1">Uncharacterized protein</fullName>
    </submittedName>
</protein>
<gene>
    <name evidence="1" type="ORF">G6M86_04610</name>
</gene>
<organism evidence="1 2">
    <name type="scientific">Agrobacterium tumefaciens</name>
    <dbReference type="NCBI Taxonomy" id="358"/>
    <lineage>
        <taxon>Bacteria</taxon>
        <taxon>Pseudomonadati</taxon>
        <taxon>Pseudomonadota</taxon>
        <taxon>Alphaproteobacteria</taxon>
        <taxon>Hyphomicrobiales</taxon>
        <taxon>Rhizobiaceae</taxon>
        <taxon>Rhizobium/Agrobacterium group</taxon>
        <taxon>Agrobacterium</taxon>
        <taxon>Agrobacterium tumefaciens complex</taxon>
    </lineage>
</organism>
<dbReference type="RefSeq" id="WP_333721910.1">
    <property type="nucleotide sequence ID" value="NZ_CP049216.1"/>
</dbReference>
<evidence type="ECO:0000313" key="2">
    <source>
        <dbReference type="Proteomes" id="UP000663946"/>
    </source>
</evidence>
<sequence length="205" mass="23275">MSQKTDIRVRIYETVDGSNLHFLLDYPLERFGTCPNVGDTLALKFVDQELFSVSRRYYINDEGWAIIVRPIEPSAQTDAVLRAWQEDNDVDAEIGAAEQERVLERIQLLIGRPPADIDLNHREEPVIKKLAGKRAGIRIRCGVFKGFGEATRNQLVQRGLIEVIPSDTGRFKDDEVSLTPEGKAVWKALTAYRKKVEAARPHRAY</sequence>
<name>A0AAJ4T926_AGRTU</name>
<reference evidence="1" key="1">
    <citation type="submission" date="2020-02" db="EMBL/GenBank/DDBJ databases">
        <title>Unexpected conservation and global transmission of agrobacterial virulence plasmids.</title>
        <authorList>
            <person name="Weisberg A.J."/>
            <person name="Davis E.W. II"/>
            <person name="Tabima J.R."/>
            <person name="Belcher M.S."/>
            <person name="Miller M."/>
            <person name="Kuo C.-H."/>
            <person name="Loper J.E."/>
            <person name="Grunwald N.J."/>
            <person name="Putnam M.L."/>
            <person name="Chang J.H."/>
        </authorList>
    </citation>
    <scope>NUCLEOTIDE SEQUENCE</scope>
    <source>
        <strain evidence="1">Q15/94</strain>
    </source>
</reference>
<evidence type="ECO:0000313" key="1">
    <source>
        <dbReference type="EMBL" id="QTG12569.1"/>
    </source>
</evidence>
<dbReference type="EMBL" id="CP049216">
    <property type="protein sequence ID" value="QTG12569.1"/>
    <property type="molecule type" value="Genomic_DNA"/>
</dbReference>
<accession>A0AAJ4T926</accession>
<dbReference type="AlphaFoldDB" id="A0AAJ4T926"/>
<proteinExistence type="predicted"/>
<dbReference type="Proteomes" id="UP000663946">
    <property type="component" value="Chromosome 1"/>
</dbReference>